<dbReference type="PANTHER" id="PTHR10704">
    <property type="entry name" value="CARBOHYDRATE SULFOTRANSFERASE"/>
    <property type="match status" value="1"/>
</dbReference>
<keyword evidence="3" id="KW-1185">Reference proteome</keyword>
<evidence type="ECO:0000313" key="2">
    <source>
        <dbReference type="EnsemblMetazoa" id="CapteP198201"/>
    </source>
</evidence>
<name>X1ZYD5_CAPTE</name>
<proteinExistence type="predicted"/>
<dbReference type="InterPro" id="IPR000863">
    <property type="entry name" value="Sulfotransferase_dom"/>
</dbReference>
<dbReference type="GO" id="GO:0001517">
    <property type="term" value="F:N-acetylglucosamine 6-O-sulfotransferase activity"/>
    <property type="evidence" value="ECO:0007669"/>
    <property type="project" value="TreeGrafter"/>
</dbReference>
<sequence length="351" mass="40241">MKAQRTNQQIMVVPKDGIVAVSNQNTLSLTDRRAHSEDFHHSTFNQSHAFSNRSSVLWSNIVYHNYELNCTVCFRNSAWIRLCNDSIPLAVQIITEIPGSHLGLCPEPCADEHKKDTSVLRAIFACDIATILNLSQQIIAYAQMRLYVPTLPLLFDRLGKFNPLPYRIQPGCIAGKCQKADTLAVKTIRLRMRYVEPLLNYDPNIKVVYYSRDPRGIMSSLTKLREVHSNTIAGMCAVMEDDFKYYKLLKASYPNRVRWVRYEDLALNTAQVSRDIYNFSTGQECVPRSVQSWIAHNTQVPRSEYTGITGTKRNSSANAREWKKIISDDRKQEIERTCSKVLTMLKYNADY</sequence>
<dbReference type="OMA" id="CPMAVNI"/>
<dbReference type="EnsemblMetazoa" id="CapteT198201">
    <property type="protein sequence ID" value="CapteP198201"/>
    <property type="gene ID" value="CapteG198201"/>
</dbReference>
<dbReference type="Proteomes" id="UP000014760">
    <property type="component" value="Unassembled WGS sequence"/>
</dbReference>
<protein>
    <recommendedName>
        <fullName evidence="1">Sulfotransferase domain-containing protein</fullName>
    </recommendedName>
</protein>
<dbReference type="PANTHER" id="PTHR10704:SF44">
    <property type="entry name" value="LD35051P-RELATED"/>
    <property type="match status" value="1"/>
</dbReference>
<dbReference type="Pfam" id="PF00685">
    <property type="entry name" value="Sulfotransfer_1"/>
    <property type="match status" value="1"/>
</dbReference>
<dbReference type="SUPFAM" id="SSF52540">
    <property type="entry name" value="P-loop containing nucleoside triphosphate hydrolases"/>
    <property type="match status" value="1"/>
</dbReference>
<dbReference type="InterPro" id="IPR051135">
    <property type="entry name" value="Gal/GlcNAc/GalNAc_ST"/>
</dbReference>
<dbReference type="GO" id="GO:0006044">
    <property type="term" value="P:N-acetylglucosamine metabolic process"/>
    <property type="evidence" value="ECO:0007669"/>
    <property type="project" value="TreeGrafter"/>
</dbReference>
<evidence type="ECO:0000259" key="1">
    <source>
        <dbReference type="Pfam" id="PF00685"/>
    </source>
</evidence>
<reference evidence="3" key="1">
    <citation type="submission" date="2012-12" db="EMBL/GenBank/DDBJ databases">
        <authorList>
            <person name="Hellsten U."/>
            <person name="Grimwood J."/>
            <person name="Chapman J.A."/>
            <person name="Shapiro H."/>
            <person name="Aerts A."/>
            <person name="Otillar R.P."/>
            <person name="Terry A.Y."/>
            <person name="Boore J.L."/>
            <person name="Simakov O."/>
            <person name="Marletaz F."/>
            <person name="Cho S.-J."/>
            <person name="Edsinger-Gonzales E."/>
            <person name="Havlak P."/>
            <person name="Kuo D.-H."/>
            <person name="Larsson T."/>
            <person name="Lv J."/>
            <person name="Arendt D."/>
            <person name="Savage R."/>
            <person name="Osoegawa K."/>
            <person name="de Jong P."/>
            <person name="Lindberg D.R."/>
            <person name="Seaver E.C."/>
            <person name="Weisblat D.A."/>
            <person name="Putnam N.H."/>
            <person name="Grigoriev I.V."/>
            <person name="Rokhsar D.S."/>
        </authorList>
    </citation>
    <scope>NUCLEOTIDE SEQUENCE</scope>
    <source>
        <strain evidence="3">I ESC-2004</strain>
    </source>
</reference>
<dbReference type="Gene3D" id="3.40.50.300">
    <property type="entry name" value="P-loop containing nucleotide triphosphate hydrolases"/>
    <property type="match status" value="1"/>
</dbReference>
<dbReference type="InterPro" id="IPR027417">
    <property type="entry name" value="P-loop_NTPase"/>
</dbReference>
<dbReference type="EMBL" id="AMQN01000186">
    <property type="status" value="NOT_ANNOTATED_CDS"/>
    <property type="molecule type" value="Genomic_DNA"/>
</dbReference>
<dbReference type="AlphaFoldDB" id="X1ZYD5"/>
<dbReference type="OrthoDB" id="5987729at2759"/>
<feature type="domain" description="Sulfotransferase" evidence="1">
    <location>
        <begin position="201"/>
        <end position="342"/>
    </location>
</feature>
<organism evidence="2 3">
    <name type="scientific">Capitella teleta</name>
    <name type="common">Polychaete worm</name>
    <dbReference type="NCBI Taxonomy" id="283909"/>
    <lineage>
        <taxon>Eukaryota</taxon>
        <taxon>Metazoa</taxon>
        <taxon>Spiralia</taxon>
        <taxon>Lophotrochozoa</taxon>
        <taxon>Annelida</taxon>
        <taxon>Polychaeta</taxon>
        <taxon>Sedentaria</taxon>
        <taxon>Scolecida</taxon>
        <taxon>Capitellidae</taxon>
        <taxon>Capitella</taxon>
    </lineage>
</organism>
<evidence type="ECO:0000313" key="3">
    <source>
        <dbReference type="Proteomes" id="UP000014760"/>
    </source>
</evidence>
<accession>X1ZYD5</accession>
<dbReference type="HOGENOM" id="CLU_790489_0_0_1"/>
<dbReference type="GO" id="GO:0006790">
    <property type="term" value="P:sulfur compound metabolic process"/>
    <property type="evidence" value="ECO:0007669"/>
    <property type="project" value="TreeGrafter"/>
</dbReference>
<reference evidence="3" key="2">
    <citation type="journal article" date="2013" name="Nature">
        <title>Insights into bilaterian evolution from three spiralian genomes.</title>
        <authorList>
            <person name="Simakov O."/>
            <person name="Marletaz F."/>
            <person name="Cho S.J."/>
            <person name="Edsinger-Gonzales E."/>
            <person name="Havlak P."/>
            <person name="Hellsten U."/>
            <person name="Kuo D.H."/>
            <person name="Larsson T."/>
            <person name="Lv J."/>
            <person name="Arendt D."/>
            <person name="Savage R."/>
            <person name="Osoegawa K."/>
            <person name="de Jong P."/>
            <person name="Grimwood J."/>
            <person name="Chapman J.A."/>
            <person name="Shapiro H."/>
            <person name="Aerts A."/>
            <person name="Otillar R.P."/>
            <person name="Terry A.Y."/>
            <person name="Boore J.L."/>
            <person name="Grigoriev I.V."/>
            <person name="Lindberg D.R."/>
            <person name="Seaver E.C."/>
            <person name="Weisblat D.A."/>
            <person name="Putnam N.H."/>
            <person name="Rokhsar D.S."/>
        </authorList>
    </citation>
    <scope>NUCLEOTIDE SEQUENCE</scope>
    <source>
        <strain evidence="3">I ESC-2004</strain>
    </source>
</reference>
<reference evidence="2" key="3">
    <citation type="submission" date="2015-06" db="UniProtKB">
        <authorList>
            <consortium name="EnsemblMetazoa"/>
        </authorList>
    </citation>
    <scope>IDENTIFICATION</scope>
</reference>